<dbReference type="RefSeq" id="WP_253966191.1">
    <property type="nucleotide sequence ID" value="NZ_JAMFTH010000001.1"/>
</dbReference>
<feature type="transmembrane region" description="Helical" evidence="10">
    <location>
        <begin position="20"/>
        <end position="38"/>
    </location>
</feature>
<comment type="cofactor">
    <cofactor evidence="10">
        <name>FMN</name>
        <dbReference type="ChEBI" id="CHEBI:58210"/>
    </cofactor>
</comment>
<dbReference type="HAMAP" id="MF_00462">
    <property type="entry name" value="RsxD_RnfD"/>
    <property type="match status" value="1"/>
</dbReference>
<gene>
    <name evidence="11" type="primary">rsxD</name>
    <name evidence="10" type="synonym">rnfD</name>
    <name evidence="11" type="ORF">M6D89_01125</name>
</gene>
<dbReference type="AlphaFoldDB" id="A0A9X2HVR1"/>
<keyword evidence="7 10" id="KW-0249">Electron transport</keyword>
<keyword evidence="10" id="KW-1003">Cell membrane</keyword>
<dbReference type="Proteomes" id="UP001139319">
    <property type="component" value="Unassembled WGS sequence"/>
</dbReference>
<evidence type="ECO:0000256" key="9">
    <source>
        <dbReference type="ARBA" id="ARBA00023136"/>
    </source>
</evidence>
<evidence type="ECO:0000256" key="6">
    <source>
        <dbReference type="ARBA" id="ARBA00022967"/>
    </source>
</evidence>
<keyword evidence="5 10" id="KW-0812">Transmembrane</keyword>
<feature type="transmembrane region" description="Helical" evidence="10">
    <location>
        <begin position="203"/>
        <end position="223"/>
    </location>
</feature>
<sequence>MALKRITSPHTHRALGTGAVMRNVVFATLPGLVVLTYFFGLGTLHNVLLASIAAMGFEAAVMKLRGRPVWFYLRDCSALVTGVLLGLALPPYCPWWLVVLGSAVAIILAKQLYGGMGFNPFNPAMVAYVVLLISFPLQMSQWAAPQDIGGQTPGIVEALKQIWLGSPIDGYTAATPLDTVKQNSSLMLDALYLQDPVLSAGQFAGAGWEWANVAFLLGGLYLLYRRIFTWHAPVAMLASLSLMAALFYDGGSSQSGGSVLFHLFSGATMLGAFFIVTDPVSSAVSTRGRLIYGAAIGVLIYVIRIWGNYPDGVAFAVLLLNFAAPFIDYYTLPRTYGHKKSERATRKVDQ</sequence>
<dbReference type="GO" id="GO:0005886">
    <property type="term" value="C:plasma membrane"/>
    <property type="evidence" value="ECO:0007669"/>
    <property type="project" value="UniProtKB-SubCell"/>
</dbReference>
<evidence type="ECO:0000256" key="8">
    <source>
        <dbReference type="ARBA" id="ARBA00022989"/>
    </source>
</evidence>
<dbReference type="InterPro" id="IPR011303">
    <property type="entry name" value="RnfD_bac"/>
</dbReference>
<keyword evidence="9 10" id="KW-0472">Membrane</keyword>
<dbReference type="EMBL" id="JAMFTH010000001">
    <property type="protein sequence ID" value="MCP8897894.1"/>
    <property type="molecule type" value="Genomic_DNA"/>
</dbReference>
<keyword evidence="2 10" id="KW-0597">Phosphoprotein</keyword>
<organism evidence="11 12">
    <name type="scientific">Gilvimarinus xylanilyticus</name>
    <dbReference type="NCBI Taxonomy" id="2944139"/>
    <lineage>
        <taxon>Bacteria</taxon>
        <taxon>Pseudomonadati</taxon>
        <taxon>Pseudomonadota</taxon>
        <taxon>Gammaproteobacteria</taxon>
        <taxon>Cellvibrionales</taxon>
        <taxon>Cellvibrionaceae</taxon>
        <taxon>Gilvimarinus</taxon>
    </lineage>
</organism>
<evidence type="ECO:0000313" key="11">
    <source>
        <dbReference type="EMBL" id="MCP8897894.1"/>
    </source>
</evidence>
<dbReference type="InterPro" id="IPR004338">
    <property type="entry name" value="NqrB/RnfD"/>
</dbReference>
<evidence type="ECO:0000256" key="10">
    <source>
        <dbReference type="HAMAP-Rule" id="MF_00462"/>
    </source>
</evidence>
<comment type="subcellular location">
    <subcellularLocation>
        <location evidence="10">Cell inner membrane</location>
        <topology evidence="10">Multi-pass membrane protein</topology>
    </subcellularLocation>
</comment>
<dbReference type="GO" id="GO:0055085">
    <property type="term" value="P:transmembrane transport"/>
    <property type="evidence" value="ECO:0007669"/>
    <property type="project" value="InterPro"/>
</dbReference>
<keyword evidence="12" id="KW-1185">Reference proteome</keyword>
<comment type="subunit">
    <text evidence="10">The complex is composed of six subunits: RnfA, RnfB, RnfC, RnfD, RnfE and RnfG.</text>
</comment>
<evidence type="ECO:0000256" key="1">
    <source>
        <dbReference type="ARBA" id="ARBA00022448"/>
    </source>
</evidence>
<evidence type="ECO:0000313" key="12">
    <source>
        <dbReference type="Proteomes" id="UP001139319"/>
    </source>
</evidence>
<dbReference type="GO" id="GO:0022900">
    <property type="term" value="P:electron transport chain"/>
    <property type="evidence" value="ECO:0007669"/>
    <property type="project" value="UniProtKB-UniRule"/>
</dbReference>
<keyword evidence="10" id="KW-0997">Cell inner membrane</keyword>
<proteinExistence type="inferred from homology"/>
<feature type="transmembrane region" description="Helical" evidence="10">
    <location>
        <begin position="69"/>
        <end position="89"/>
    </location>
</feature>
<comment type="function">
    <text evidence="10">Part of a membrane-bound complex that couples electron transfer with translocation of ions across the membrane.</text>
</comment>
<evidence type="ECO:0000256" key="2">
    <source>
        <dbReference type="ARBA" id="ARBA00022553"/>
    </source>
</evidence>
<feature type="modified residue" description="FMN phosphoryl threonine" evidence="10">
    <location>
        <position position="175"/>
    </location>
</feature>
<keyword evidence="4 10" id="KW-0288">FMN</keyword>
<reference evidence="11" key="2">
    <citation type="submission" date="2023-01" db="EMBL/GenBank/DDBJ databases">
        <title>Gilvimarinus xylanilyticus HB14 isolated from Caulerpa lentillifera aquaculture base in Hainan, China.</title>
        <authorList>
            <person name="Zhang Y.-J."/>
        </authorList>
    </citation>
    <scope>NUCLEOTIDE SEQUENCE</scope>
    <source>
        <strain evidence="11">HB14</strain>
    </source>
</reference>
<evidence type="ECO:0000256" key="4">
    <source>
        <dbReference type="ARBA" id="ARBA00022643"/>
    </source>
</evidence>
<dbReference type="PANTHER" id="PTHR30578">
    <property type="entry name" value="ELECTRON TRANSPORT COMPLEX PROTEIN RNFD"/>
    <property type="match status" value="1"/>
</dbReference>
<dbReference type="Pfam" id="PF03116">
    <property type="entry name" value="NQR2_RnfD_RnfE"/>
    <property type="match status" value="1"/>
</dbReference>
<protein>
    <recommendedName>
        <fullName evidence="10">Ion-translocating oxidoreductase complex subunit D</fullName>
        <ecNumber evidence="10">7.-.-.-</ecNumber>
    </recommendedName>
    <alternativeName>
        <fullName evidence="10">Rnf electron transport complex subunit D</fullName>
    </alternativeName>
</protein>
<dbReference type="PANTHER" id="PTHR30578:SF0">
    <property type="entry name" value="ION-TRANSLOCATING OXIDOREDUCTASE COMPLEX SUBUNIT D"/>
    <property type="match status" value="1"/>
</dbReference>
<feature type="transmembrane region" description="Helical" evidence="10">
    <location>
        <begin position="289"/>
        <end position="307"/>
    </location>
</feature>
<dbReference type="EC" id="7.-.-.-" evidence="10"/>
<feature type="transmembrane region" description="Helical" evidence="10">
    <location>
        <begin position="313"/>
        <end position="332"/>
    </location>
</feature>
<keyword evidence="1 10" id="KW-0813">Transport</keyword>
<comment type="caution">
    <text evidence="11">The sequence shown here is derived from an EMBL/GenBank/DDBJ whole genome shotgun (WGS) entry which is preliminary data.</text>
</comment>
<keyword evidence="8 10" id="KW-1133">Transmembrane helix</keyword>
<accession>A0A9X2HVR1</accession>
<keyword evidence="6 10" id="KW-1278">Translocase</keyword>
<feature type="transmembrane region" description="Helical" evidence="10">
    <location>
        <begin position="260"/>
        <end position="277"/>
    </location>
</feature>
<evidence type="ECO:0000256" key="5">
    <source>
        <dbReference type="ARBA" id="ARBA00022692"/>
    </source>
</evidence>
<comment type="similarity">
    <text evidence="10">Belongs to the NqrB/RnfD family.</text>
</comment>
<keyword evidence="3 10" id="KW-0285">Flavoprotein</keyword>
<dbReference type="NCBIfam" id="TIGR01946">
    <property type="entry name" value="rnfD"/>
    <property type="match status" value="1"/>
</dbReference>
<dbReference type="NCBIfam" id="NF002011">
    <property type="entry name" value="PRK00816.1"/>
    <property type="match status" value="1"/>
</dbReference>
<name>A0A9X2HVR1_9GAMM</name>
<evidence type="ECO:0000256" key="3">
    <source>
        <dbReference type="ARBA" id="ARBA00022630"/>
    </source>
</evidence>
<feature type="transmembrane region" description="Helical" evidence="10">
    <location>
        <begin position="230"/>
        <end position="248"/>
    </location>
</feature>
<reference evidence="11" key="1">
    <citation type="submission" date="2022-05" db="EMBL/GenBank/DDBJ databases">
        <authorList>
            <person name="Sun H.-N."/>
        </authorList>
    </citation>
    <scope>NUCLEOTIDE SEQUENCE</scope>
    <source>
        <strain evidence="11">HB14</strain>
    </source>
</reference>
<evidence type="ECO:0000256" key="7">
    <source>
        <dbReference type="ARBA" id="ARBA00022982"/>
    </source>
</evidence>